<protein>
    <submittedName>
        <fullName evidence="1">Uncharacterized protein YbjT (DUF2867 family)</fullName>
    </submittedName>
</protein>
<dbReference type="Gene3D" id="3.40.50.720">
    <property type="entry name" value="NAD(P)-binding Rossmann-like Domain"/>
    <property type="match status" value="1"/>
</dbReference>
<proteinExistence type="predicted"/>
<dbReference type="Proteomes" id="UP001519325">
    <property type="component" value="Unassembled WGS sequence"/>
</dbReference>
<sequence>MRIAVIGASGRIGREVSAVLRQRGHEVAALTRSAGVDVYSGAGLPGALTGAQVVIDATNASTTDTAAVRDYFRTIARNIQQESVDAGVRRIALVSIIGIERLPAGHYAGKLAHEQAYQEGPVPVRILRAAQFHEFTEMMLEWTTQGDTAAVPKTRTQLVAARTVAEHLAEIAVAEQAPDRLDIAGPEALDLAAATAKLAARRGYPRHVEEILDTTDPNHRAQADGALLPGPDAVLAGPSFQQWLDRTYPA</sequence>
<organism evidence="1 2">
    <name type="scientific">Nocardia goodfellowii</name>
    <dbReference type="NCBI Taxonomy" id="882446"/>
    <lineage>
        <taxon>Bacteria</taxon>
        <taxon>Bacillati</taxon>
        <taxon>Actinomycetota</taxon>
        <taxon>Actinomycetes</taxon>
        <taxon>Mycobacteriales</taxon>
        <taxon>Nocardiaceae</taxon>
        <taxon>Nocardia</taxon>
    </lineage>
</organism>
<evidence type="ECO:0000313" key="1">
    <source>
        <dbReference type="EMBL" id="MBP2192070.1"/>
    </source>
</evidence>
<evidence type="ECO:0000313" key="2">
    <source>
        <dbReference type="Proteomes" id="UP001519325"/>
    </source>
</evidence>
<gene>
    <name evidence="1" type="ORF">BJ987_004971</name>
</gene>
<accession>A0ABS4QK60</accession>
<comment type="caution">
    <text evidence="1">The sequence shown here is derived from an EMBL/GenBank/DDBJ whole genome shotgun (WGS) entry which is preliminary data.</text>
</comment>
<dbReference type="InterPro" id="IPR036291">
    <property type="entry name" value="NAD(P)-bd_dom_sf"/>
</dbReference>
<reference evidence="1 2" key="1">
    <citation type="submission" date="2021-03" db="EMBL/GenBank/DDBJ databases">
        <title>Sequencing the genomes of 1000 actinobacteria strains.</title>
        <authorList>
            <person name="Klenk H.-P."/>
        </authorList>
    </citation>
    <scope>NUCLEOTIDE SEQUENCE [LARGE SCALE GENOMIC DNA]</scope>
    <source>
        <strain evidence="1 2">DSM 45516</strain>
    </source>
</reference>
<keyword evidence="2" id="KW-1185">Reference proteome</keyword>
<dbReference type="SUPFAM" id="SSF51735">
    <property type="entry name" value="NAD(P)-binding Rossmann-fold domains"/>
    <property type="match status" value="1"/>
</dbReference>
<dbReference type="RefSeq" id="WP_209894650.1">
    <property type="nucleotide sequence ID" value="NZ_JAGGMR010000001.1"/>
</dbReference>
<name>A0ABS4QK60_9NOCA</name>
<dbReference type="EMBL" id="JAGGMR010000001">
    <property type="protein sequence ID" value="MBP2192070.1"/>
    <property type="molecule type" value="Genomic_DNA"/>
</dbReference>